<dbReference type="AlphaFoldDB" id="A0A433ZWZ5"/>
<evidence type="ECO:0000313" key="2">
    <source>
        <dbReference type="EMBL" id="RUT66617.1"/>
    </source>
</evidence>
<proteinExistence type="predicted"/>
<comment type="caution">
    <text evidence="2">The sequence shown here is derived from an EMBL/GenBank/DDBJ whole genome shotgun (WGS) entry which is preliminary data.</text>
</comment>
<keyword evidence="1" id="KW-0732">Signal</keyword>
<gene>
    <name evidence="2" type="ORF">CKG00_09640</name>
</gene>
<accession>A0A433ZWZ5</accession>
<protein>
    <submittedName>
        <fullName evidence="2">Uncharacterized protein</fullName>
    </submittedName>
</protein>
<feature type="signal peptide" evidence="1">
    <location>
        <begin position="1"/>
        <end position="23"/>
    </location>
</feature>
<dbReference type="Proteomes" id="UP000286908">
    <property type="component" value="Unassembled WGS sequence"/>
</dbReference>
<evidence type="ECO:0000313" key="3">
    <source>
        <dbReference type="Proteomes" id="UP000286908"/>
    </source>
</evidence>
<sequence length="169" mass="19170">MKRNTLNSMAAICALLLPGVSQAETKTTKVYISKVDDVQYSSSADYILVDFKGRKVLEKPDEFSVYNDNKSMLIAKYTGYPFSSHFLVEGNVRYGDYDLIPVHHNYRYGETFRLLRKNGELNSLTKYKIVNLCDPDDIYTGVTGIKGLTVRFTTEKPCDVRLLTGDDID</sequence>
<dbReference type="OrthoDB" id="6636733at2"/>
<name>A0A433ZWZ5_MORMO</name>
<feature type="chain" id="PRO_5019389296" evidence="1">
    <location>
        <begin position="24"/>
        <end position="169"/>
    </location>
</feature>
<organism evidence="2 3">
    <name type="scientific">Morganella morganii</name>
    <name type="common">Proteus morganii</name>
    <dbReference type="NCBI Taxonomy" id="582"/>
    <lineage>
        <taxon>Bacteria</taxon>
        <taxon>Pseudomonadati</taxon>
        <taxon>Pseudomonadota</taxon>
        <taxon>Gammaproteobacteria</taxon>
        <taxon>Enterobacterales</taxon>
        <taxon>Morganellaceae</taxon>
        <taxon>Morganella</taxon>
    </lineage>
</organism>
<reference evidence="2 3" key="1">
    <citation type="submission" date="2017-08" db="EMBL/GenBank/DDBJ databases">
        <title>Draft genome sequence of pheromone producing symbiont Morganella morganii, of the female New Zealand grass grub Costelytra giveni.</title>
        <authorList>
            <person name="Laugraud A."/>
            <person name="Young S.D."/>
            <person name="Hurst M.H."/>
        </authorList>
    </citation>
    <scope>NUCLEOTIDE SEQUENCE [LARGE SCALE GENOMIC DNA]</scope>
    <source>
        <strain evidence="2 3">MMsCG</strain>
    </source>
</reference>
<dbReference type="EMBL" id="NRQY01000001">
    <property type="protein sequence ID" value="RUT66617.1"/>
    <property type="molecule type" value="Genomic_DNA"/>
</dbReference>
<evidence type="ECO:0000256" key="1">
    <source>
        <dbReference type="SAM" id="SignalP"/>
    </source>
</evidence>